<proteinExistence type="inferred from homology"/>
<comment type="similarity">
    <text evidence="1">Belongs to the asparaginase 1 family.</text>
</comment>
<dbReference type="PRINTS" id="PR00139">
    <property type="entry name" value="ASNGLNASE"/>
</dbReference>
<dbReference type="PROSITE" id="PS51732">
    <property type="entry name" value="ASN_GLN_ASE_3"/>
    <property type="match status" value="1"/>
</dbReference>
<evidence type="ECO:0000313" key="10">
    <source>
        <dbReference type="EMBL" id="HJD97140.1"/>
    </source>
</evidence>
<evidence type="ECO:0000256" key="2">
    <source>
        <dbReference type="ARBA" id="ARBA00012920"/>
    </source>
</evidence>
<protein>
    <recommendedName>
        <fullName evidence="2">asparaginase</fullName>
        <ecNumber evidence="2">3.5.1.1</ecNumber>
    </recommendedName>
</protein>
<feature type="binding site" evidence="5">
    <location>
        <position position="52"/>
    </location>
    <ligand>
        <name>substrate</name>
    </ligand>
</feature>
<dbReference type="PANTHER" id="PTHR11707:SF28">
    <property type="entry name" value="60 KDA LYSOPHOSPHOLIPASE"/>
    <property type="match status" value="1"/>
</dbReference>
<dbReference type="InterPro" id="IPR027473">
    <property type="entry name" value="L-asparaginase_C"/>
</dbReference>
<evidence type="ECO:0000256" key="1">
    <source>
        <dbReference type="ARBA" id="ARBA00010518"/>
    </source>
</evidence>
<dbReference type="InterPro" id="IPR020827">
    <property type="entry name" value="Asparaginase/glutaminase_AS1"/>
</dbReference>
<dbReference type="Proteomes" id="UP000698963">
    <property type="component" value="Unassembled WGS sequence"/>
</dbReference>
<dbReference type="EC" id="3.5.1.1" evidence="2"/>
<dbReference type="SFLD" id="SFLDS00057">
    <property type="entry name" value="Glutaminase/Asparaginase"/>
    <property type="match status" value="1"/>
</dbReference>
<evidence type="ECO:0000259" key="8">
    <source>
        <dbReference type="Pfam" id="PF00710"/>
    </source>
</evidence>
<evidence type="ECO:0000259" key="9">
    <source>
        <dbReference type="Pfam" id="PF17763"/>
    </source>
</evidence>
<feature type="active site" description="O-isoaspartyl threonine intermediate" evidence="4">
    <location>
        <position position="12"/>
    </location>
</feature>
<dbReference type="NCBIfam" id="TIGR00519">
    <property type="entry name" value="asnASE_I"/>
    <property type="match status" value="1"/>
</dbReference>
<feature type="active site" evidence="7">
    <location>
        <position position="83"/>
    </location>
</feature>
<evidence type="ECO:0000256" key="7">
    <source>
        <dbReference type="PROSITE-ProRule" id="PRU10100"/>
    </source>
</evidence>
<feature type="domain" description="Asparaginase/glutaminase C-terminal" evidence="9">
    <location>
        <begin position="200"/>
        <end position="317"/>
    </location>
</feature>
<dbReference type="GO" id="GO:0006520">
    <property type="term" value="P:amino acid metabolic process"/>
    <property type="evidence" value="ECO:0007669"/>
    <property type="project" value="InterPro"/>
</dbReference>
<reference evidence="10" key="2">
    <citation type="submission" date="2021-09" db="EMBL/GenBank/DDBJ databases">
        <authorList>
            <person name="Gilroy R."/>
        </authorList>
    </citation>
    <scope>NUCLEOTIDE SEQUENCE</scope>
    <source>
        <strain evidence="10">ChiGjej2B2-19336</strain>
    </source>
</reference>
<dbReference type="SMART" id="SM00870">
    <property type="entry name" value="Asparaginase"/>
    <property type="match status" value="1"/>
</dbReference>
<dbReference type="PROSITE" id="PS00917">
    <property type="entry name" value="ASN_GLN_ASE_2"/>
    <property type="match status" value="1"/>
</dbReference>
<dbReference type="PIRSF" id="PIRSF001220">
    <property type="entry name" value="L-ASNase_gatD"/>
    <property type="match status" value="1"/>
</dbReference>
<dbReference type="AlphaFoldDB" id="A0A921AVK9"/>
<feature type="active site" evidence="6">
    <location>
        <position position="12"/>
    </location>
</feature>
<evidence type="ECO:0000313" key="11">
    <source>
        <dbReference type="Proteomes" id="UP000698963"/>
    </source>
</evidence>
<dbReference type="InterPro" id="IPR040919">
    <property type="entry name" value="Asparaginase_C"/>
</dbReference>
<feature type="binding site" evidence="5">
    <location>
        <begin position="83"/>
        <end position="84"/>
    </location>
    <ligand>
        <name>substrate</name>
    </ligand>
</feature>
<dbReference type="Pfam" id="PF00710">
    <property type="entry name" value="Asparaginase"/>
    <property type="match status" value="1"/>
</dbReference>
<feature type="domain" description="L-asparaginase N-terminal" evidence="8">
    <location>
        <begin position="4"/>
        <end position="183"/>
    </location>
</feature>
<dbReference type="InterPro" id="IPR006034">
    <property type="entry name" value="Asparaginase/glutaminase-like"/>
</dbReference>
<name>A0A921AVK9_9BACT</name>
<dbReference type="GO" id="GO:0004067">
    <property type="term" value="F:asparaginase activity"/>
    <property type="evidence" value="ECO:0007669"/>
    <property type="project" value="UniProtKB-UniRule"/>
</dbReference>
<dbReference type="SUPFAM" id="SSF53774">
    <property type="entry name" value="Glutaminase/Asparaginase"/>
    <property type="match status" value="1"/>
</dbReference>
<evidence type="ECO:0000256" key="6">
    <source>
        <dbReference type="PROSITE-ProRule" id="PRU10099"/>
    </source>
</evidence>
<sequence length="321" mass="34506">MKDILMLATGGTIACEPSEDGLVPKLSGEAMLKSLGALPCRVSVRELMNLDSSNLQPEDWEAMARAVADSYEDFDGFVITHGTDTLAYTAAALYQMLRHLAKPVILTGSQLPMAMEGSDAPRNLRDAFFTACEGVGGVYVVFHGEVIDGARAKKMHTERFAAYASVNAPLAKITPQGVQWRERRSPDGKPFCLVTGLEKRVCVLKLIPGTRPELLDMLVDAGYRGVIIEGFGAGGVPNDARGSFLPSIQRAVEKGVVIVCASQCVFDGVDLSRYPIGVLAARLGAVSGGDKTVEILAVRLMQALHHCRGAEEVRAFMERPV</sequence>
<dbReference type="PANTHER" id="PTHR11707">
    <property type="entry name" value="L-ASPARAGINASE"/>
    <property type="match status" value="1"/>
</dbReference>
<dbReference type="RefSeq" id="WP_304122022.1">
    <property type="nucleotide sequence ID" value="NZ_DYZA01000110.1"/>
</dbReference>
<dbReference type="InterPro" id="IPR037152">
    <property type="entry name" value="L-asparaginase_N_sf"/>
</dbReference>
<accession>A0A921AVK9</accession>
<dbReference type="InterPro" id="IPR027474">
    <property type="entry name" value="L-asparaginase_N"/>
</dbReference>
<evidence type="ECO:0000256" key="5">
    <source>
        <dbReference type="PIRSR" id="PIRSR001220-2"/>
    </source>
</evidence>
<dbReference type="InterPro" id="IPR036152">
    <property type="entry name" value="Asp/glu_Ase-like_sf"/>
</dbReference>
<dbReference type="InterPro" id="IPR041725">
    <property type="entry name" value="L-asparaginase_I"/>
</dbReference>
<keyword evidence="3" id="KW-0378">Hydrolase</keyword>
<dbReference type="PIRSF" id="PIRSF500176">
    <property type="entry name" value="L_ASNase"/>
    <property type="match status" value="1"/>
</dbReference>
<dbReference type="Gene3D" id="3.40.50.40">
    <property type="match status" value="1"/>
</dbReference>
<organism evidence="10 11">
    <name type="scientific">Mailhella massiliensis</name>
    <dbReference type="NCBI Taxonomy" id="1903261"/>
    <lineage>
        <taxon>Bacteria</taxon>
        <taxon>Pseudomonadati</taxon>
        <taxon>Thermodesulfobacteriota</taxon>
        <taxon>Desulfovibrionia</taxon>
        <taxon>Desulfovibrionales</taxon>
        <taxon>Desulfovibrionaceae</taxon>
        <taxon>Mailhella</taxon>
    </lineage>
</organism>
<dbReference type="Gene3D" id="3.40.50.1170">
    <property type="entry name" value="L-asparaginase, N-terminal domain"/>
    <property type="match status" value="1"/>
</dbReference>
<comment type="caution">
    <text evidence="10">The sequence shown here is derived from an EMBL/GenBank/DDBJ whole genome shotgun (WGS) entry which is preliminary data.</text>
</comment>
<dbReference type="EMBL" id="DYZA01000110">
    <property type="protein sequence ID" value="HJD97140.1"/>
    <property type="molecule type" value="Genomic_DNA"/>
</dbReference>
<gene>
    <name evidence="10" type="ORF">K8W16_05805</name>
</gene>
<dbReference type="CDD" id="cd08963">
    <property type="entry name" value="L-asparaginase_I"/>
    <property type="match status" value="1"/>
</dbReference>
<evidence type="ECO:0000256" key="4">
    <source>
        <dbReference type="PIRSR" id="PIRSR001220-1"/>
    </source>
</evidence>
<dbReference type="InterPro" id="IPR027475">
    <property type="entry name" value="Asparaginase/glutaminase_AS2"/>
</dbReference>
<dbReference type="Pfam" id="PF17763">
    <property type="entry name" value="Asparaginase_C"/>
    <property type="match status" value="1"/>
</dbReference>
<dbReference type="PROSITE" id="PS00144">
    <property type="entry name" value="ASN_GLN_ASE_1"/>
    <property type="match status" value="1"/>
</dbReference>
<evidence type="ECO:0000256" key="3">
    <source>
        <dbReference type="ARBA" id="ARBA00022801"/>
    </source>
</evidence>
<dbReference type="PROSITE" id="PS51257">
    <property type="entry name" value="PROKAR_LIPOPROTEIN"/>
    <property type="match status" value="1"/>
</dbReference>
<dbReference type="InterPro" id="IPR006033">
    <property type="entry name" value="AsnA_fam"/>
</dbReference>
<reference evidence="10" key="1">
    <citation type="journal article" date="2021" name="PeerJ">
        <title>Extensive microbial diversity within the chicken gut microbiome revealed by metagenomics and culture.</title>
        <authorList>
            <person name="Gilroy R."/>
            <person name="Ravi A."/>
            <person name="Getino M."/>
            <person name="Pursley I."/>
            <person name="Horton D.L."/>
            <person name="Alikhan N.F."/>
            <person name="Baker D."/>
            <person name="Gharbi K."/>
            <person name="Hall N."/>
            <person name="Watson M."/>
            <person name="Adriaenssens E.M."/>
            <person name="Foster-Nyarko E."/>
            <person name="Jarju S."/>
            <person name="Secka A."/>
            <person name="Antonio M."/>
            <person name="Oren A."/>
            <person name="Chaudhuri R.R."/>
            <person name="La Ragione R."/>
            <person name="Hildebrand F."/>
            <person name="Pallen M.J."/>
        </authorList>
    </citation>
    <scope>NUCLEOTIDE SEQUENCE</scope>
    <source>
        <strain evidence="10">ChiGjej2B2-19336</strain>
    </source>
</reference>